<evidence type="ECO:0000256" key="6">
    <source>
        <dbReference type="ARBA" id="ARBA00022884"/>
    </source>
</evidence>
<evidence type="ECO:0000256" key="8">
    <source>
        <dbReference type="PROSITE-ProRule" id="PRU00322"/>
    </source>
</evidence>
<feature type="non-terminal residue" evidence="11">
    <location>
        <position position="141"/>
    </location>
</feature>
<dbReference type="Pfam" id="PF00641">
    <property type="entry name" value="Zn_ribbon_RanBP"/>
    <property type="match status" value="2"/>
</dbReference>
<dbReference type="GO" id="GO:0008270">
    <property type="term" value="F:zinc ion binding"/>
    <property type="evidence" value="ECO:0007669"/>
    <property type="project" value="UniProtKB-KW"/>
</dbReference>
<evidence type="ECO:0000259" key="10">
    <source>
        <dbReference type="PROSITE" id="PS50199"/>
    </source>
</evidence>
<dbReference type="EMBL" id="RCHS01000457">
    <property type="protein sequence ID" value="RMX58771.1"/>
    <property type="molecule type" value="Genomic_DNA"/>
</dbReference>
<dbReference type="PROSITE" id="PS50199">
    <property type="entry name" value="ZF_RANBP2_2"/>
    <property type="match status" value="2"/>
</dbReference>
<dbReference type="OrthoDB" id="1878647at2759"/>
<dbReference type="STRING" id="46731.A0A3M6UYL5"/>
<comment type="caution">
    <text evidence="11">The sequence shown here is derived from an EMBL/GenBank/DDBJ whole genome shotgun (WGS) entry which is preliminary data.</text>
</comment>
<evidence type="ECO:0000256" key="2">
    <source>
        <dbReference type="ARBA" id="ARBA00022723"/>
    </source>
</evidence>
<reference evidence="11 12" key="1">
    <citation type="journal article" date="2018" name="Sci. Rep.">
        <title>Comparative analysis of the Pocillopora damicornis genome highlights role of immune system in coral evolution.</title>
        <authorList>
            <person name="Cunning R."/>
            <person name="Bay R.A."/>
            <person name="Gillette P."/>
            <person name="Baker A.C."/>
            <person name="Traylor-Knowles N."/>
        </authorList>
    </citation>
    <scope>NUCLEOTIDE SEQUENCE [LARGE SCALE GENOMIC DNA]</scope>
    <source>
        <strain evidence="11">RSMAS</strain>
        <tissue evidence="11">Whole animal</tissue>
    </source>
</reference>
<dbReference type="InterPro" id="IPR036443">
    <property type="entry name" value="Znf_RanBP2_sf"/>
</dbReference>
<keyword evidence="12" id="KW-1185">Reference proteome</keyword>
<evidence type="ECO:0000313" key="12">
    <source>
        <dbReference type="Proteomes" id="UP000275408"/>
    </source>
</evidence>
<keyword evidence="5" id="KW-0862">Zinc</keyword>
<evidence type="ECO:0000256" key="7">
    <source>
        <dbReference type="ARBA" id="ARBA00023242"/>
    </source>
</evidence>
<organism evidence="11 12">
    <name type="scientific">Pocillopora damicornis</name>
    <name type="common">Cauliflower coral</name>
    <name type="synonym">Millepora damicornis</name>
    <dbReference type="NCBI Taxonomy" id="46731"/>
    <lineage>
        <taxon>Eukaryota</taxon>
        <taxon>Metazoa</taxon>
        <taxon>Cnidaria</taxon>
        <taxon>Anthozoa</taxon>
        <taxon>Hexacorallia</taxon>
        <taxon>Scleractinia</taxon>
        <taxon>Astrocoeniina</taxon>
        <taxon>Pocilloporidae</taxon>
        <taxon>Pocillopora</taxon>
    </lineage>
</organism>
<keyword evidence="4 8" id="KW-0863">Zinc-finger</keyword>
<evidence type="ECO:0000256" key="9">
    <source>
        <dbReference type="SAM" id="MobiDB-lite"/>
    </source>
</evidence>
<dbReference type="GO" id="GO:0005634">
    <property type="term" value="C:nucleus"/>
    <property type="evidence" value="ECO:0007669"/>
    <property type="project" value="UniProtKB-SubCell"/>
</dbReference>
<evidence type="ECO:0000256" key="5">
    <source>
        <dbReference type="ARBA" id="ARBA00022833"/>
    </source>
</evidence>
<evidence type="ECO:0000256" key="1">
    <source>
        <dbReference type="ARBA" id="ARBA00004123"/>
    </source>
</evidence>
<dbReference type="PANTHER" id="PTHR12999">
    <property type="entry name" value="ZINC FINGER RAN-BINDING DOMAIN-CONTAINING PROTEIN 2 ZRANB2-RELATED"/>
    <property type="match status" value="1"/>
</dbReference>
<gene>
    <name evidence="11" type="ORF">pdam_00010798</name>
</gene>
<name>A0A3M6UYL5_POCDA</name>
<dbReference type="GO" id="GO:0001530">
    <property type="term" value="F:lipopolysaccharide binding"/>
    <property type="evidence" value="ECO:0007669"/>
    <property type="project" value="TreeGrafter"/>
</dbReference>
<dbReference type="FunFam" id="4.10.1060.10:FF:000004">
    <property type="entry name" value="Zinc finger Ran-binding domain-containing protein 2"/>
    <property type="match status" value="1"/>
</dbReference>
<dbReference type="AlphaFoldDB" id="A0A3M6UYL5"/>
<dbReference type="SUPFAM" id="SSF90209">
    <property type="entry name" value="Ran binding protein zinc finger-like"/>
    <property type="match status" value="2"/>
</dbReference>
<dbReference type="Gene3D" id="4.10.1060.10">
    <property type="entry name" value="Zinc finger, RanBP2-type"/>
    <property type="match status" value="2"/>
</dbReference>
<evidence type="ECO:0000256" key="3">
    <source>
        <dbReference type="ARBA" id="ARBA00022737"/>
    </source>
</evidence>
<protein>
    <recommendedName>
        <fullName evidence="10">RanBP2-type domain-containing protein</fullName>
    </recommendedName>
</protein>
<accession>A0A3M6UYL5</accession>
<dbReference type="Proteomes" id="UP000275408">
    <property type="component" value="Unassembled WGS sequence"/>
</dbReference>
<keyword evidence="3" id="KW-0677">Repeat</keyword>
<dbReference type="PROSITE" id="PS01358">
    <property type="entry name" value="ZF_RANBP2_1"/>
    <property type="match status" value="2"/>
</dbReference>
<feature type="domain" description="RanBP2-type" evidence="10">
    <location>
        <begin position="8"/>
        <end position="39"/>
    </location>
</feature>
<comment type="subcellular location">
    <subcellularLocation>
        <location evidence="1">Nucleus</location>
    </subcellularLocation>
</comment>
<dbReference type="PANTHER" id="PTHR12999:SF17">
    <property type="entry name" value="ZINC FINGER RAN-BINDING DOMAIN-CONTAINING PROTEIN 2"/>
    <property type="match status" value="1"/>
</dbReference>
<evidence type="ECO:0000313" key="11">
    <source>
        <dbReference type="EMBL" id="RMX58771.1"/>
    </source>
</evidence>
<dbReference type="InterPro" id="IPR001876">
    <property type="entry name" value="Znf_RanBP2"/>
</dbReference>
<evidence type="ECO:0000256" key="4">
    <source>
        <dbReference type="ARBA" id="ARBA00022771"/>
    </source>
</evidence>
<keyword evidence="6" id="KW-0694">RNA-binding</keyword>
<sequence length="141" mass="15677">MSSKLKMSNGDWVCTDKRCGNVNFARRTSCNRCGKEKGNIDKIKLTGAEIGKQAAAKSRGLFSADDWMCSKCGNVNWARRNDCNMCGHPKFAKAEVRTGYGGGFNEREGVEYIQREDSDDEFDEFGRKKKGKQGASQAVDE</sequence>
<proteinExistence type="predicted"/>
<feature type="region of interest" description="Disordered" evidence="9">
    <location>
        <begin position="110"/>
        <end position="141"/>
    </location>
</feature>
<dbReference type="SMART" id="SM00547">
    <property type="entry name" value="ZnF_RBZ"/>
    <property type="match status" value="2"/>
</dbReference>
<keyword evidence="2" id="KW-0479">Metal-binding</keyword>
<feature type="domain" description="RanBP2-type" evidence="10">
    <location>
        <begin position="63"/>
        <end position="92"/>
    </location>
</feature>
<keyword evidence="7" id="KW-0539">Nucleus</keyword>
<dbReference type="GO" id="GO:0003723">
    <property type="term" value="F:RNA binding"/>
    <property type="evidence" value="ECO:0007669"/>
    <property type="project" value="UniProtKB-KW"/>
</dbReference>